<dbReference type="Proteomes" id="UP000663862">
    <property type="component" value="Unassembled WGS sequence"/>
</dbReference>
<evidence type="ECO:0000256" key="1">
    <source>
        <dbReference type="SAM" id="Coils"/>
    </source>
</evidence>
<dbReference type="Proteomes" id="UP000663851">
    <property type="component" value="Unassembled WGS sequence"/>
</dbReference>
<dbReference type="EMBL" id="CAJNYU010001548">
    <property type="protein sequence ID" value="CAF3445947.1"/>
    <property type="molecule type" value="Genomic_DNA"/>
</dbReference>
<evidence type="ECO:0000313" key="3">
    <source>
        <dbReference type="EMBL" id="CAF3111834.1"/>
    </source>
</evidence>
<dbReference type="AlphaFoldDB" id="A0A817VX83"/>
<feature type="region of interest" description="Disordered" evidence="2">
    <location>
        <begin position="315"/>
        <end position="376"/>
    </location>
</feature>
<dbReference type="EMBL" id="CAJOBO010000285">
    <property type="protein sequence ID" value="CAF4183169.1"/>
    <property type="molecule type" value="Genomic_DNA"/>
</dbReference>
<dbReference type="SUPFAM" id="SSF103657">
    <property type="entry name" value="BAR/IMD domain-like"/>
    <property type="match status" value="1"/>
</dbReference>
<keyword evidence="1" id="KW-0175">Coiled coil</keyword>
<evidence type="ECO:0000313" key="7">
    <source>
        <dbReference type="EMBL" id="CAF3533454.1"/>
    </source>
</evidence>
<proteinExistence type="predicted"/>
<reference evidence="5" key="1">
    <citation type="submission" date="2021-02" db="EMBL/GenBank/DDBJ databases">
        <authorList>
            <person name="Nowell W R."/>
        </authorList>
    </citation>
    <scope>NUCLEOTIDE SEQUENCE</scope>
</reference>
<gene>
    <name evidence="6" type="ORF">FME351_LOCUS13035</name>
    <name evidence="5" type="ORF">GRG538_LOCUS5442</name>
    <name evidence="8" type="ORF">HFQ381_LOCUS6361</name>
    <name evidence="7" type="ORF">KIK155_LOCUS17579</name>
    <name evidence="4" type="ORF">LUA448_LOCUS2639</name>
    <name evidence="11" type="ORF">QYT958_LOCUS3014</name>
    <name evidence="3" type="ORF">TIS948_LOCUS7511</name>
    <name evidence="12" type="ORF">TOA249_LOCUS5395</name>
    <name evidence="10" type="ORF">TSG867_LOCUS4899</name>
    <name evidence="9" type="ORF">UJA718_LOCUS9794</name>
</gene>
<dbReference type="InterPro" id="IPR027267">
    <property type="entry name" value="AH/BAR_dom_sf"/>
</dbReference>
<evidence type="ECO:0000313" key="14">
    <source>
        <dbReference type="Proteomes" id="UP000663873"/>
    </source>
</evidence>
<evidence type="ECO:0000313" key="5">
    <source>
        <dbReference type="EMBL" id="CAF3350085.1"/>
    </source>
</evidence>
<dbReference type="EMBL" id="CAJNYV010003083">
    <property type="protein sequence ID" value="CAF3533454.1"/>
    <property type="molecule type" value="Genomic_DNA"/>
</dbReference>
<accession>A0A817VX83</accession>
<evidence type="ECO:0000313" key="8">
    <source>
        <dbReference type="EMBL" id="CAF4183169.1"/>
    </source>
</evidence>
<evidence type="ECO:0000313" key="9">
    <source>
        <dbReference type="EMBL" id="CAF4255017.1"/>
    </source>
</evidence>
<dbReference type="EMBL" id="CAJOBS010000217">
    <property type="protein sequence ID" value="CAF4526351.1"/>
    <property type="molecule type" value="Genomic_DNA"/>
</dbReference>
<evidence type="ECO:0000313" key="6">
    <source>
        <dbReference type="EMBL" id="CAF3445947.1"/>
    </source>
</evidence>
<protein>
    <submittedName>
        <fullName evidence="5">Uncharacterized protein</fullName>
    </submittedName>
</protein>
<evidence type="ECO:0000313" key="12">
    <source>
        <dbReference type="EMBL" id="CAF4526351.1"/>
    </source>
</evidence>
<keyword evidence="14" id="KW-1185">Reference proteome</keyword>
<dbReference type="Proteomes" id="UP000663865">
    <property type="component" value="Unassembled WGS sequence"/>
</dbReference>
<dbReference type="EMBL" id="CAJNXB010000892">
    <property type="protein sequence ID" value="CAF3111834.1"/>
    <property type="molecule type" value="Genomic_DNA"/>
</dbReference>
<evidence type="ECO:0000256" key="2">
    <source>
        <dbReference type="SAM" id="MobiDB-lite"/>
    </source>
</evidence>
<dbReference type="EMBL" id="CAJNYT010000451">
    <property type="protein sequence ID" value="CAF3350085.1"/>
    <property type="molecule type" value="Genomic_DNA"/>
</dbReference>
<dbReference type="EMBL" id="CAJOBQ010000164">
    <property type="protein sequence ID" value="CAF4279709.1"/>
    <property type="molecule type" value="Genomic_DNA"/>
</dbReference>
<dbReference type="Proteomes" id="UP000663869">
    <property type="component" value="Unassembled WGS sequence"/>
</dbReference>
<dbReference type="Proteomes" id="UP000663838">
    <property type="component" value="Unassembled WGS sequence"/>
</dbReference>
<dbReference type="EMBL" id="CAJNYD010000069">
    <property type="protein sequence ID" value="CAF3208432.1"/>
    <property type="molecule type" value="Genomic_DNA"/>
</dbReference>
<feature type="coiled-coil region" evidence="1">
    <location>
        <begin position="206"/>
        <end position="233"/>
    </location>
</feature>
<dbReference type="Proteomes" id="UP000663873">
    <property type="component" value="Unassembled WGS sequence"/>
</dbReference>
<dbReference type="Proteomes" id="UP000663833">
    <property type="component" value="Unassembled WGS sequence"/>
</dbReference>
<organism evidence="5 13">
    <name type="scientific">Rotaria socialis</name>
    <dbReference type="NCBI Taxonomy" id="392032"/>
    <lineage>
        <taxon>Eukaryota</taxon>
        <taxon>Metazoa</taxon>
        <taxon>Spiralia</taxon>
        <taxon>Gnathifera</taxon>
        <taxon>Rotifera</taxon>
        <taxon>Eurotatoria</taxon>
        <taxon>Bdelloidea</taxon>
        <taxon>Philodinida</taxon>
        <taxon>Philodinidae</taxon>
        <taxon>Rotaria</taxon>
    </lineage>
</organism>
<sequence length="376" mass="43927">MPKKLSKHVGSCVGYTTDLAADHLPINSRSSRKTGKSNGKTFYDDENYRWMLDCLDGGYEVCKDFYEYMQDYNNLEKKHIHNLDSHSTKWNSKIQQQSPYSSYHTTKNAQLQLVGKPTEEAKILRVRHAAIQDVIDRYLAEVEIIYPRTLFGTSHRHYRSSAMKDLFKAAHYSLSSLSDNLKKLREQEQSIVNSNNDGSYVGNNSNAATTKQLKQIRDKIAHAEKEYHRERENYCMRVRDIYEQCRILEKDRLNLIKETLIEFTKVAYSSEHVNQQRRVYEELMQYLNAEQDTVADLNFWAQNYRVYDSEIDMPSRMNRKRDDSDNDSISVRRMRTSSGNQQKNGKHTEENVQQSDSEDEPERSLADGTAARNEVK</sequence>
<dbReference type="Proteomes" id="UP000663848">
    <property type="component" value="Unassembled WGS sequence"/>
</dbReference>
<evidence type="ECO:0000313" key="11">
    <source>
        <dbReference type="EMBL" id="CAF4480807.1"/>
    </source>
</evidence>
<comment type="caution">
    <text evidence="5">The sequence shown here is derived from an EMBL/GenBank/DDBJ whole genome shotgun (WGS) entry which is preliminary data.</text>
</comment>
<evidence type="ECO:0000313" key="13">
    <source>
        <dbReference type="Proteomes" id="UP000663872"/>
    </source>
</evidence>
<dbReference type="Gene3D" id="1.20.1270.60">
    <property type="entry name" value="Arfaptin homology (AH) domain/BAR domain"/>
    <property type="match status" value="1"/>
</dbReference>
<dbReference type="EMBL" id="CAJOBR010000205">
    <property type="protein sequence ID" value="CAF4480807.1"/>
    <property type="molecule type" value="Genomic_DNA"/>
</dbReference>
<evidence type="ECO:0000313" key="10">
    <source>
        <dbReference type="EMBL" id="CAF4279709.1"/>
    </source>
</evidence>
<dbReference type="Proteomes" id="UP000663825">
    <property type="component" value="Unassembled WGS sequence"/>
</dbReference>
<name>A0A817VX83_9BILA</name>
<dbReference type="EMBL" id="CAJOBP010001115">
    <property type="protein sequence ID" value="CAF4255017.1"/>
    <property type="molecule type" value="Genomic_DNA"/>
</dbReference>
<dbReference type="Proteomes" id="UP000663872">
    <property type="component" value="Unassembled WGS sequence"/>
</dbReference>
<dbReference type="OrthoDB" id="10023076at2759"/>
<evidence type="ECO:0000313" key="4">
    <source>
        <dbReference type="EMBL" id="CAF3208432.1"/>
    </source>
</evidence>